<dbReference type="PRINTS" id="PR00455">
    <property type="entry name" value="HTHTETR"/>
</dbReference>
<evidence type="ECO:0000256" key="1">
    <source>
        <dbReference type="ARBA" id="ARBA00023015"/>
    </source>
</evidence>
<protein>
    <submittedName>
        <fullName evidence="7">AcrR family transcriptional regulator</fullName>
    </submittedName>
    <submittedName>
        <fullName evidence="6">TetR family transcriptional regulator</fullName>
    </submittedName>
</protein>
<feature type="DNA-binding region" description="H-T-H motif" evidence="4">
    <location>
        <begin position="34"/>
        <end position="53"/>
    </location>
</feature>
<evidence type="ECO:0000313" key="7">
    <source>
        <dbReference type="EMBL" id="NIH68212.1"/>
    </source>
</evidence>
<dbReference type="InterPro" id="IPR001647">
    <property type="entry name" value="HTH_TetR"/>
</dbReference>
<reference evidence="6" key="1">
    <citation type="journal article" date="2014" name="Int. J. Syst. Evol. Microbiol.">
        <title>Complete genome of a new Firmicutes species belonging to the dominant human colonic microbiota ('Ruminococcus bicirculans') reveals two chromosomes and a selective capacity to utilize plant glucans.</title>
        <authorList>
            <consortium name="NISC Comparative Sequencing Program"/>
            <person name="Wegmann U."/>
            <person name="Louis P."/>
            <person name="Goesmann A."/>
            <person name="Henrissat B."/>
            <person name="Duncan S.H."/>
            <person name="Flint H.J."/>
        </authorList>
    </citation>
    <scope>NUCLEOTIDE SEQUENCE</scope>
    <source>
        <strain evidence="6">CGMCC 4.5581</strain>
    </source>
</reference>
<name>A0A846LPS6_9ACTN</name>
<evidence type="ECO:0000313" key="6">
    <source>
        <dbReference type="EMBL" id="GGL79480.1"/>
    </source>
</evidence>
<dbReference type="InterPro" id="IPR049445">
    <property type="entry name" value="TetR_SbtR-like_C"/>
</dbReference>
<dbReference type="GO" id="GO:0000976">
    <property type="term" value="F:transcription cis-regulatory region binding"/>
    <property type="evidence" value="ECO:0007669"/>
    <property type="project" value="TreeGrafter"/>
</dbReference>
<feature type="domain" description="HTH tetR-type" evidence="5">
    <location>
        <begin position="12"/>
        <end position="71"/>
    </location>
</feature>
<dbReference type="PROSITE" id="PS50977">
    <property type="entry name" value="HTH_TETR_2"/>
    <property type="match status" value="1"/>
</dbReference>
<evidence type="ECO:0000259" key="5">
    <source>
        <dbReference type="PROSITE" id="PS50977"/>
    </source>
</evidence>
<evidence type="ECO:0000256" key="4">
    <source>
        <dbReference type="PROSITE-ProRule" id="PRU00335"/>
    </source>
</evidence>
<sequence>MTGSTPLRRDAARNRERVLAAARQLFAETGRAVTHNEVARAADVGVGTVYRRFPTREDLMLALFEDQLALVGRLADEALAAEDPGEGLRRFLAQVVEMQAADRGLQEFMLGPQARSRAGAATSRIAPVVGALLDRAKERGQVRPEVTALDVALIPVMVGEVTARSRDVVPGLWRRVLTIALDGLRPADGELPGAPLTPAQFEEVVSRGR</sequence>
<keyword evidence="2 4" id="KW-0238">DNA-binding</keyword>
<dbReference type="Gene3D" id="1.10.357.10">
    <property type="entry name" value="Tetracycline Repressor, domain 2"/>
    <property type="match status" value="1"/>
</dbReference>
<organism evidence="7 8">
    <name type="scientific">Modestobacter marinus</name>
    <dbReference type="NCBI Taxonomy" id="477641"/>
    <lineage>
        <taxon>Bacteria</taxon>
        <taxon>Bacillati</taxon>
        <taxon>Actinomycetota</taxon>
        <taxon>Actinomycetes</taxon>
        <taxon>Geodermatophilales</taxon>
        <taxon>Geodermatophilaceae</taxon>
        <taxon>Modestobacter</taxon>
    </lineage>
</organism>
<dbReference type="SUPFAM" id="SSF48498">
    <property type="entry name" value="Tetracyclin repressor-like, C-terminal domain"/>
    <property type="match status" value="1"/>
</dbReference>
<dbReference type="InterPro" id="IPR009057">
    <property type="entry name" value="Homeodomain-like_sf"/>
</dbReference>
<dbReference type="EMBL" id="BMMI01000008">
    <property type="protein sequence ID" value="GGL79480.1"/>
    <property type="molecule type" value="Genomic_DNA"/>
</dbReference>
<reference evidence="6" key="4">
    <citation type="submission" date="2024-05" db="EMBL/GenBank/DDBJ databases">
        <authorList>
            <person name="Sun Q."/>
            <person name="Zhou Y."/>
        </authorList>
    </citation>
    <scope>NUCLEOTIDE SEQUENCE</scope>
    <source>
        <strain evidence="6">CGMCC 4.5581</strain>
    </source>
</reference>
<evidence type="ECO:0000313" key="9">
    <source>
        <dbReference type="Proteomes" id="UP000648663"/>
    </source>
</evidence>
<dbReference type="InterPro" id="IPR036271">
    <property type="entry name" value="Tet_transcr_reg_TetR-rel_C_sf"/>
</dbReference>
<reference evidence="9" key="2">
    <citation type="journal article" date="2019" name="Int. J. Syst. Evol. Microbiol.">
        <title>The Global Catalogue of Microorganisms (GCM) 10K type strain sequencing project: providing services to taxonomists for standard genome sequencing and annotation.</title>
        <authorList>
            <consortium name="The Broad Institute Genomics Platform"/>
            <consortium name="The Broad Institute Genome Sequencing Center for Infectious Disease"/>
            <person name="Wu L."/>
            <person name="Ma J."/>
        </authorList>
    </citation>
    <scope>NUCLEOTIDE SEQUENCE [LARGE SCALE GENOMIC DNA]</scope>
    <source>
        <strain evidence="9">CGMCC 4.5581</strain>
    </source>
</reference>
<reference evidence="7 8" key="3">
    <citation type="submission" date="2020-02" db="EMBL/GenBank/DDBJ databases">
        <title>Sequencing the genomes of 1000 actinobacteria strains.</title>
        <authorList>
            <person name="Klenk H.-P."/>
        </authorList>
    </citation>
    <scope>NUCLEOTIDE SEQUENCE [LARGE SCALE GENOMIC DNA]</scope>
    <source>
        <strain evidence="7 8">DSM 45201</strain>
    </source>
</reference>
<dbReference type="Pfam" id="PF21597">
    <property type="entry name" value="TetR_C_43"/>
    <property type="match status" value="1"/>
</dbReference>
<comment type="caution">
    <text evidence="7">The sequence shown here is derived from an EMBL/GenBank/DDBJ whole genome shotgun (WGS) entry which is preliminary data.</text>
</comment>
<evidence type="ECO:0000256" key="2">
    <source>
        <dbReference type="ARBA" id="ARBA00023125"/>
    </source>
</evidence>
<dbReference type="PANTHER" id="PTHR30055">
    <property type="entry name" value="HTH-TYPE TRANSCRIPTIONAL REGULATOR RUTR"/>
    <property type="match status" value="1"/>
</dbReference>
<dbReference type="RefSeq" id="WP_208382840.1">
    <property type="nucleotide sequence ID" value="NZ_BAABJU010000005.1"/>
</dbReference>
<evidence type="ECO:0000313" key="8">
    <source>
        <dbReference type="Proteomes" id="UP000552836"/>
    </source>
</evidence>
<keyword evidence="1" id="KW-0805">Transcription regulation</keyword>
<evidence type="ECO:0000256" key="3">
    <source>
        <dbReference type="ARBA" id="ARBA00023163"/>
    </source>
</evidence>
<dbReference type="AlphaFoldDB" id="A0A846LPS6"/>
<dbReference type="InterPro" id="IPR050109">
    <property type="entry name" value="HTH-type_TetR-like_transc_reg"/>
</dbReference>
<proteinExistence type="predicted"/>
<dbReference type="SUPFAM" id="SSF46689">
    <property type="entry name" value="Homeodomain-like"/>
    <property type="match status" value="1"/>
</dbReference>
<keyword evidence="3" id="KW-0804">Transcription</keyword>
<dbReference type="EMBL" id="JAAMPA010000001">
    <property type="protein sequence ID" value="NIH68212.1"/>
    <property type="molecule type" value="Genomic_DNA"/>
</dbReference>
<dbReference type="GO" id="GO:0003700">
    <property type="term" value="F:DNA-binding transcription factor activity"/>
    <property type="evidence" value="ECO:0007669"/>
    <property type="project" value="TreeGrafter"/>
</dbReference>
<dbReference type="PANTHER" id="PTHR30055:SF234">
    <property type="entry name" value="HTH-TYPE TRANSCRIPTIONAL REGULATOR BETI"/>
    <property type="match status" value="1"/>
</dbReference>
<keyword evidence="9" id="KW-1185">Reference proteome</keyword>
<dbReference type="Proteomes" id="UP000648663">
    <property type="component" value="Unassembled WGS sequence"/>
</dbReference>
<gene>
    <name evidence="7" type="ORF">FB380_002658</name>
    <name evidence="6" type="ORF">GCM10011589_39600</name>
</gene>
<dbReference type="Proteomes" id="UP000552836">
    <property type="component" value="Unassembled WGS sequence"/>
</dbReference>
<dbReference type="Pfam" id="PF00440">
    <property type="entry name" value="TetR_N"/>
    <property type="match status" value="1"/>
</dbReference>
<accession>A0A846LPS6</accession>